<evidence type="ECO:0000256" key="3">
    <source>
        <dbReference type="ARBA" id="ARBA00022692"/>
    </source>
</evidence>
<comment type="caution">
    <text evidence="8">The sequence shown here is derived from an EMBL/GenBank/DDBJ whole genome shotgun (WGS) entry which is preliminary data.</text>
</comment>
<name>A0ABU1U118_9BACL</name>
<evidence type="ECO:0000259" key="7">
    <source>
        <dbReference type="Pfam" id="PF02706"/>
    </source>
</evidence>
<evidence type="ECO:0000256" key="4">
    <source>
        <dbReference type="ARBA" id="ARBA00022989"/>
    </source>
</evidence>
<keyword evidence="2" id="KW-1003">Cell membrane</keyword>
<sequence length="214" mass="24234">MKETLDRILARLKKWFILLILIPILAAGAAYLFQKEGPSSYTANAEIQLATFDKDSNQFDYTDAEYAKTYITSDKFIEKLKKEDSNIDPGNIKSKVTFVIKPAKVLGLSYTGKNAKEAKKTLELVVNQYINDSKDAKEDIEKFYKNSKSEAGPQKPKTKSEYDIIIFGLHEAKVLKNVDIDTVQESAKTKTVFGFLIGLMISFMILLLPEVFRK</sequence>
<keyword evidence="9" id="KW-1185">Reference proteome</keyword>
<gene>
    <name evidence="8" type="ORF">J2X07_002155</name>
</gene>
<proteinExistence type="predicted"/>
<evidence type="ECO:0000256" key="6">
    <source>
        <dbReference type="SAM" id="Phobius"/>
    </source>
</evidence>
<comment type="subcellular location">
    <subcellularLocation>
        <location evidence="1">Cell membrane</location>
        <topology evidence="1">Multi-pass membrane protein</topology>
    </subcellularLocation>
</comment>
<accession>A0ABU1U118</accession>
<dbReference type="RefSeq" id="WP_310258670.1">
    <property type="nucleotide sequence ID" value="NZ_JAVDWA010000003.1"/>
</dbReference>
<dbReference type="InterPro" id="IPR003856">
    <property type="entry name" value="LPS_length_determ_N"/>
</dbReference>
<protein>
    <submittedName>
        <fullName evidence="8">Teichuronic acid biosynthesis protein TuaF</fullName>
    </submittedName>
</protein>
<evidence type="ECO:0000256" key="5">
    <source>
        <dbReference type="ARBA" id="ARBA00023136"/>
    </source>
</evidence>
<keyword evidence="5 6" id="KW-0472">Membrane</keyword>
<feature type="domain" description="Polysaccharide chain length determinant N-terminal" evidence="7">
    <location>
        <begin position="5"/>
        <end position="81"/>
    </location>
</feature>
<dbReference type="Proteomes" id="UP001258181">
    <property type="component" value="Unassembled WGS sequence"/>
</dbReference>
<dbReference type="EMBL" id="JAVDWA010000003">
    <property type="protein sequence ID" value="MDR7073169.1"/>
    <property type="molecule type" value="Genomic_DNA"/>
</dbReference>
<reference evidence="8 9" key="1">
    <citation type="submission" date="2023-07" db="EMBL/GenBank/DDBJ databases">
        <title>Sorghum-associated microbial communities from plants grown in Nebraska, USA.</title>
        <authorList>
            <person name="Schachtman D."/>
        </authorList>
    </citation>
    <scope>NUCLEOTIDE SEQUENCE [LARGE SCALE GENOMIC DNA]</scope>
    <source>
        <strain evidence="8 9">BE211</strain>
    </source>
</reference>
<evidence type="ECO:0000256" key="2">
    <source>
        <dbReference type="ARBA" id="ARBA00022475"/>
    </source>
</evidence>
<keyword evidence="3 6" id="KW-0812">Transmembrane</keyword>
<evidence type="ECO:0000313" key="9">
    <source>
        <dbReference type="Proteomes" id="UP001258181"/>
    </source>
</evidence>
<organism evidence="8 9">
    <name type="scientific">Fictibacillus barbaricus</name>
    <dbReference type="NCBI Taxonomy" id="182136"/>
    <lineage>
        <taxon>Bacteria</taxon>
        <taxon>Bacillati</taxon>
        <taxon>Bacillota</taxon>
        <taxon>Bacilli</taxon>
        <taxon>Bacillales</taxon>
        <taxon>Fictibacillaceae</taxon>
        <taxon>Fictibacillus</taxon>
    </lineage>
</organism>
<keyword evidence="4 6" id="KW-1133">Transmembrane helix</keyword>
<feature type="transmembrane region" description="Helical" evidence="6">
    <location>
        <begin position="12"/>
        <end position="33"/>
    </location>
</feature>
<feature type="transmembrane region" description="Helical" evidence="6">
    <location>
        <begin position="192"/>
        <end position="212"/>
    </location>
</feature>
<dbReference type="Pfam" id="PF02706">
    <property type="entry name" value="Wzz"/>
    <property type="match status" value="1"/>
</dbReference>
<evidence type="ECO:0000313" key="8">
    <source>
        <dbReference type="EMBL" id="MDR7073169.1"/>
    </source>
</evidence>
<evidence type="ECO:0000256" key="1">
    <source>
        <dbReference type="ARBA" id="ARBA00004651"/>
    </source>
</evidence>